<keyword evidence="2" id="KW-1185">Reference proteome</keyword>
<dbReference type="Proteomes" id="UP001165653">
    <property type="component" value="Unassembled WGS sequence"/>
</dbReference>
<name>A0ABT3GAL6_9BACT</name>
<comment type="caution">
    <text evidence="1">The sequence shown here is derived from an EMBL/GenBank/DDBJ whole genome shotgun (WGS) entry which is preliminary data.</text>
</comment>
<evidence type="ECO:0000313" key="2">
    <source>
        <dbReference type="Proteomes" id="UP001165653"/>
    </source>
</evidence>
<proteinExistence type="predicted"/>
<sequence>MSLFPVTPLVREVQGLIVQAFEVSEPEAEEFAAELVALAEGWGSRESAASQDWSYRVRKHLGKAGKLKWRSEEERAGFEAAESERHARYEFLIDTKHRA</sequence>
<organism evidence="1 2">
    <name type="scientific">Luteolibacter rhizosphaerae</name>
    <dbReference type="NCBI Taxonomy" id="2989719"/>
    <lineage>
        <taxon>Bacteria</taxon>
        <taxon>Pseudomonadati</taxon>
        <taxon>Verrucomicrobiota</taxon>
        <taxon>Verrucomicrobiia</taxon>
        <taxon>Verrucomicrobiales</taxon>
        <taxon>Verrucomicrobiaceae</taxon>
        <taxon>Luteolibacter</taxon>
    </lineage>
</organism>
<protein>
    <submittedName>
        <fullName evidence="1">Uncharacterized protein</fullName>
    </submittedName>
</protein>
<dbReference type="RefSeq" id="WP_264516108.1">
    <property type="nucleotide sequence ID" value="NZ_JAPDDR010000016.1"/>
</dbReference>
<dbReference type="EMBL" id="JAPDDR010000016">
    <property type="protein sequence ID" value="MCW1916529.1"/>
    <property type="molecule type" value="Genomic_DNA"/>
</dbReference>
<evidence type="ECO:0000313" key="1">
    <source>
        <dbReference type="EMBL" id="MCW1916529.1"/>
    </source>
</evidence>
<gene>
    <name evidence="1" type="ORF">OJ996_23280</name>
</gene>
<accession>A0ABT3GAL6</accession>
<reference evidence="1" key="1">
    <citation type="submission" date="2022-10" db="EMBL/GenBank/DDBJ databases">
        <title>Luteolibacter sp. GHJ8, whole genome shotgun sequencing project.</title>
        <authorList>
            <person name="Zhao G."/>
            <person name="Shen L."/>
        </authorList>
    </citation>
    <scope>NUCLEOTIDE SEQUENCE</scope>
    <source>
        <strain evidence="1">GHJ8</strain>
    </source>
</reference>